<dbReference type="PANTHER" id="PTHR34287:SF2">
    <property type="match status" value="1"/>
</dbReference>
<name>A0A396GQN7_MEDTR</name>
<dbReference type="Gramene" id="rna49144">
    <property type="protein sequence ID" value="RHN42668.1"/>
    <property type="gene ID" value="gene49144"/>
</dbReference>
<dbReference type="EMBL" id="PSQE01000008">
    <property type="protein sequence ID" value="RHN42668.1"/>
    <property type="molecule type" value="Genomic_DNA"/>
</dbReference>
<organism evidence="1">
    <name type="scientific">Medicago truncatula</name>
    <name type="common">Barrel medic</name>
    <name type="synonym">Medicago tribuloides</name>
    <dbReference type="NCBI Taxonomy" id="3880"/>
    <lineage>
        <taxon>Eukaryota</taxon>
        <taxon>Viridiplantae</taxon>
        <taxon>Streptophyta</taxon>
        <taxon>Embryophyta</taxon>
        <taxon>Tracheophyta</taxon>
        <taxon>Spermatophyta</taxon>
        <taxon>Magnoliopsida</taxon>
        <taxon>eudicotyledons</taxon>
        <taxon>Gunneridae</taxon>
        <taxon>Pentapetalae</taxon>
        <taxon>rosids</taxon>
        <taxon>fabids</taxon>
        <taxon>Fabales</taxon>
        <taxon>Fabaceae</taxon>
        <taxon>Papilionoideae</taxon>
        <taxon>50 kb inversion clade</taxon>
        <taxon>NPAAA clade</taxon>
        <taxon>Hologalegina</taxon>
        <taxon>IRL clade</taxon>
        <taxon>Trifolieae</taxon>
        <taxon>Medicago</taxon>
    </lineage>
</organism>
<dbReference type="Proteomes" id="UP000265566">
    <property type="component" value="Chromosome 8"/>
</dbReference>
<sequence length="133" mass="15409">MLPSLPTCIFIISITCTTTTTLAYYHSFFIFSIIVLITLSEMIAENHISHETYPQKIQIVSKSVSDRLLLKFYDEPQFDFDYEKSGLWSPPVPRTVFLSSPGSIFTDQEMLERLRSKNARSRTKKIRICFCVQ</sequence>
<dbReference type="AlphaFoldDB" id="A0A396GQN7"/>
<comment type="caution">
    <text evidence="1">The sequence shown here is derived from an EMBL/GenBank/DDBJ whole genome shotgun (WGS) entry which is preliminary data.</text>
</comment>
<reference evidence="1" key="1">
    <citation type="journal article" date="2018" name="Nat. Plants">
        <title>Whole-genome landscape of Medicago truncatula symbiotic genes.</title>
        <authorList>
            <person name="Pecrix Y."/>
            <person name="Gamas P."/>
            <person name="Carrere S."/>
        </authorList>
    </citation>
    <scope>NUCLEOTIDE SEQUENCE</scope>
    <source>
        <tissue evidence="1">Leaves</tissue>
    </source>
</reference>
<evidence type="ECO:0000313" key="1">
    <source>
        <dbReference type="EMBL" id="RHN42668.1"/>
    </source>
</evidence>
<gene>
    <name evidence="1" type="ORF">MtrunA17_Chr8g0379491</name>
</gene>
<dbReference type="PANTHER" id="PTHR34287">
    <property type="entry name" value="OS06G0551500 PROTEIN-RELATED"/>
    <property type="match status" value="1"/>
</dbReference>
<accession>A0A396GQN7</accession>
<protein>
    <submittedName>
        <fullName evidence="1">Uncharacterized protein</fullName>
    </submittedName>
</protein>
<proteinExistence type="predicted"/>